<evidence type="ECO:0000313" key="3">
    <source>
        <dbReference type="EMBL" id="KLU88525.1"/>
    </source>
</evidence>
<name>A0A0C4E4V7_MAGP6</name>
<keyword evidence="5" id="KW-1185">Reference proteome</keyword>
<feature type="transmembrane region" description="Helical" evidence="2">
    <location>
        <begin position="87"/>
        <end position="111"/>
    </location>
</feature>
<reference evidence="3" key="3">
    <citation type="submission" date="2011-03" db="EMBL/GenBank/DDBJ databases">
        <title>Annotation of Magnaporthe poae ATCC 64411.</title>
        <authorList>
            <person name="Ma L.-J."/>
            <person name="Dead R."/>
            <person name="Young S.K."/>
            <person name="Zeng Q."/>
            <person name="Gargeya S."/>
            <person name="Fitzgerald M."/>
            <person name="Haas B."/>
            <person name="Abouelleil A."/>
            <person name="Alvarado L."/>
            <person name="Arachchi H.M."/>
            <person name="Berlin A."/>
            <person name="Brown A."/>
            <person name="Chapman S.B."/>
            <person name="Chen Z."/>
            <person name="Dunbar C."/>
            <person name="Freedman E."/>
            <person name="Gearin G."/>
            <person name="Gellesch M."/>
            <person name="Goldberg J."/>
            <person name="Griggs A."/>
            <person name="Gujja S."/>
            <person name="Heiman D."/>
            <person name="Howarth C."/>
            <person name="Larson L."/>
            <person name="Lui A."/>
            <person name="MacDonald P.J.P."/>
            <person name="Mehta T."/>
            <person name="Montmayeur A."/>
            <person name="Murphy C."/>
            <person name="Neiman D."/>
            <person name="Pearson M."/>
            <person name="Priest M."/>
            <person name="Roberts A."/>
            <person name="Saif S."/>
            <person name="Shea T."/>
            <person name="Shenoy N."/>
            <person name="Sisk P."/>
            <person name="Stolte C."/>
            <person name="Sykes S."/>
            <person name="Yandava C."/>
            <person name="Wortman J."/>
            <person name="Nusbaum C."/>
            <person name="Birren B."/>
        </authorList>
    </citation>
    <scope>NUCLEOTIDE SEQUENCE</scope>
    <source>
        <strain evidence="3">ATCC 64411</strain>
    </source>
</reference>
<evidence type="ECO:0000313" key="5">
    <source>
        <dbReference type="Proteomes" id="UP000011715"/>
    </source>
</evidence>
<feature type="transmembrane region" description="Helical" evidence="2">
    <location>
        <begin position="165"/>
        <end position="184"/>
    </location>
</feature>
<feature type="region of interest" description="Disordered" evidence="1">
    <location>
        <begin position="1"/>
        <end position="45"/>
    </location>
</feature>
<dbReference type="VEuPathDB" id="FungiDB:MAPG_07510"/>
<dbReference type="EMBL" id="ADBL01001815">
    <property type="status" value="NOT_ANNOTATED_CDS"/>
    <property type="molecule type" value="Genomic_DNA"/>
</dbReference>
<proteinExistence type="predicted"/>
<reference evidence="3" key="1">
    <citation type="submission" date="2010-05" db="EMBL/GenBank/DDBJ databases">
        <title>The Genome Sequence of Magnaporthe poae strain ATCC 64411.</title>
        <authorList>
            <consortium name="The Broad Institute Genome Sequencing Platform"/>
            <consortium name="Broad Institute Genome Sequencing Center for Infectious Disease"/>
            <person name="Ma L.-J."/>
            <person name="Dead R."/>
            <person name="Young S."/>
            <person name="Zeng Q."/>
            <person name="Koehrsen M."/>
            <person name="Alvarado L."/>
            <person name="Berlin A."/>
            <person name="Chapman S.B."/>
            <person name="Chen Z."/>
            <person name="Freedman E."/>
            <person name="Gellesch M."/>
            <person name="Goldberg J."/>
            <person name="Griggs A."/>
            <person name="Gujja S."/>
            <person name="Heilman E.R."/>
            <person name="Heiman D."/>
            <person name="Hepburn T."/>
            <person name="Howarth C."/>
            <person name="Jen D."/>
            <person name="Larson L."/>
            <person name="Mehta T."/>
            <person name="Neiman D."/>
            <person name="Pearson M."/>
            <person name="Roberts A."/>
            <person name="Saif S."/>
            <person name="Shea T."/>
            <person name="Shenoy N."/>
            <person name="Sisk P."/>
            <person name="Stolte C."/>
            <person name="Sykes S."/>
            <person name="Walk T."/>
            <person name="White J."/>
            <person name="Yandava C."/>
            <person name="Haas B."/>
            <person name="Nusbaum C."/>
            <person name="Birren B."/>
        </authorList>
    </citation>
    <scope>NUCLEOTIDE SEQUENCE</scope>
    <source>
        <strain evidence="3">ATCC 64411</strain>
    </source>
</reference>
<feature type="transmembrane region" description="Helical" evidence="2">
    <location>
        <begin position="59"/>
        <end position="81"/>
    </location>
</feature>
<keyword evidence="2" id="KW-0812">Transmembrane</keyword>
<evidence type="ECO:0000256" key="2">
    <source>
        <dbReference type="SAM" id="Phobius"/>
    </source>
</evidence>
<reference evidence="4" key="4">
    <citation type="journal article" date="2015" name="G3 (Bethesda)">
        <title>Genome sequences of three phytopathogenic species of the Magnaporthaceae family of fungi.</title>
        <authorList>
            <person name="Okagaki L.H."/>
            <person name="Nunes C.C."/>
            <person name="Sailsbery J."/>
            <person name="Clay B."/>
            <person name="Brown D."/>
            <person name="John T."/>
            <person name="Oh Y."/>
            <person name="Young N."/>
            <person name="Fitzgerald M."/>
            <person name="Haas B.J."/>
            <person name="Zeng Q."/>
            <person name="Young S."/>
            <person name="Adiconis X."/>
            <person name="Fan L."/>
            <person name="Levin J.Z."/>
            <person name="Mitchell T.K."/>
            <person name="Okubara P.A."/>
            <person name="Farman M.L."/>
            <person name="Kohn L.M."/>
            <person name="Birren B."/>
            <person name="Ma L.-J."/>
            <person name="Dean R.A."/>
        </authorList>
    </citation>
    <scope>NUCLEOTIDE SEQUENCE</scope>
    <source>
        <strain evidence="4">ATCC 64411 / 73-15</strain>
    </source>
</reference>
<dbReference type="EnsemblFungi" id="MAPG_07510T0">
    <property type="protein sequence ID" value="MAPG_07510T0"/>
    <property type="gene ID" value="MAPG_07510"/>
</dbReference>
<reference evidence="4" key="5">
    <citation type="submission" date="2015-06" db="UniProtKB">
        <authorList>
            <consortium name="EnsemblFungi"/>
        </authorList>
    </citation>
    <scope>IDENTIFICATION</scope>
    <source>
        <strain evidence="4">ATCC 64411</strain>
    </source>
</reference>
<dbReference type="Proteomes" id="UP000011715">
    <property type="component" value="Unassembled WGS sequence"/>
</dbReference>
<protein>
    <submittedName>
        <fullName evidence="3 4">Uncharacterized protein</fullName>
    </submittedName>
</protein>
<organism evidence="4 5">
    <name type="scientific">Magnaporthiopsis poae (strain ATCC 64411 / 73-15)</name>
    <name type="common">Kentucky bluegrass fungus</name>
    <name type="synonym">Magnaporthe poae</name>
    <dbReference type="NCBI Taxonomy" id="644358"/>
    <lineage>
        <taxon>Eukaryota</taxon>
        <taxon>Fungi</taxon>
        <taxon>Dikarya</taxon>
        <taxon>Ascomycota</taxon>
        <taxon>Pezizomycotina</taxon>
        <taxon>Sordariomycetes</taxon>
        <taxon>Sordariomycetidae</taxon>
        <taxon>Magnaporthales</taxon>
        <taxon>Magnaporthaceae</taxon>
        <taxon>Magnaporthiopsis</taxon>
    </lineage>
</organism>
<dbReference type="OrthoDB" id="10439769at2759"/>
<dbReference type="EMBL" id="GL876971">
    <property type="protein sequence ID" value="KLU88525.1"/>
    <property type="molecule type" value="Genomic_DNA"/>
</dbReference>
<dbReference type="AlphaFoldDB" id="A0A0C4E4V7"/>
<evidence type="ECO:0000313" key="4">
    <source>
        <dbReference type="EnsemblFungi" id="MAPG_07510T0"/>
    </source>
</evidence>
<keyword evidence="2" id="KW-1133">Transmembrane helix</keyword>
<reference evidence="5" key="2">
    <citation type="submission" date="2010-05" db="EMBL/GenBank/DDBJ databases">
        <title>The genome sequence of Magnaporthe poae strain ATCC 64411.</title>
        <authorList>
            <person name="Ma L.-J."/>
            <person name="Dead R."/>
            <person name="Young S."/>
            <person name="Zeng Q."/>
            <person name="Koehrsen M."/>
            <person name="Alvarado L."/>
            <person name="Berlin A."/>
            <person name="Chapman S.B."/>
            <person name="Chen Z."/>
            <person name="Freedman E."/>
            <person name="Gellesch M."/>
            <person name="Goldberg J."/>
            <person name="Griggs A."/>
            <person name="Gujja S."/>
            <person name="Heilman E.R."/>
            <person name="Heiman D."/>
            <person name="Hepburn T."/>
            <person name="Howarth C."/>
            <person name="Jen D."/>
            <person name="Larson L."/>
            <person name="Mehta T."/>
            <person name="Neiman D."/>
            <person name="Pearson M."/>
            <person name="Roberts A."/>
            <person name="Saif S."/>
            <person name="Shea T."/>
            <person name="Shenoy N."/>
            <person name="Sisk P."/>
            <person name="Stolte C."/>
            <person name="Sykes S."/>
            <person name="Walk T."/>
            <person name="White J."/>
            <person name="Yandava C."/>
            <person name="Haas B."/>
            <person name="Nusbaum C."/>
            <person name="Birren B."/>
        </authorList>
    </citation>
    <scope>NUCLEOTIDE SEQUENCE [LARGE SCALE GENOMIC DNA]</scope>
    <source>
        <strain evidence="5">ATCC 64411 / 73-15</strain>
    </source>
</reference>
<accession>A0A0C4E4V7</accession>
<sequence>MPATGPSSPVGQSTPPMVYRPTSPDRESQRLMASAADGGRYDNDDDDDRRRSLRVRFHLVNWLRLLVALLSIASICLTAGGDTLIPAAIPVFVFGSLAAFWNGVILFDWAFDCWGRRPRCLCLRLPTCLCQLGACRLGCGEADDDEDDAAEAVEKRRPRRLGTNALWVVDLLFAVPFLISPAIYNAQAELHWWARYNRDKLVALNFMIWPICVLFILVAALQHTRLGRGVTITITPDDQAPDPYRSPRRSPP</sequence>
<gene>
    <name evidence="3" type="ORF">MAPG_07510</name>
</gene>
<dbReference type="eggNOG" id="ENOG502RMWU">
    <property type="taxonomic scope" value="Eukaryota"/>
</dbReference>
<keyword evidence="2" id="KW-0472">Membrane</keyword>
<feature type="compositionally biased region" description="Polar residues" evidence="1">
    <location>
        <begin position="1"/>
        <end position="15"/>
    </location>
</feature>
<feature type="transmembrane region" description="Helical" evidence="2">
    <location>
        <begin position="204"/>
        <end position="221"/>
    </location>
</feature>
<evidence type="ECO:0000256" key="1">
    <source>
        <dbReference type="SAM" id="MobiDB-lite"/>
    </source>
</evidence>